<comment type="caution">
    <text evidence="5">The sequence shown here is derived from an EMBL/GenBank/DDBJ whole genome shotgun (WGS) entry which is preliminary data.</text>
</comment>
<dbReference type="EMBL" id="JAGGKC010000014">
    <property type="protein sequence ID" value="MBP1919382.1"/>
    <property type="molecule type" value="Genomic_DNA"/>
</dbReference>
<keyword evidence="6" id="KW-1185">Reference proteome</keyword>
<evidence type="ECO:0000259" key="4">
    <source>
        <dbReference type="PROSITE" id="PS51379"/>
    </source>
</evidence>
<evidence type="ECO:0000313" key="5">
    <source>
        <dbReference type="EMBL" id="MBP1919382.1"/>
    </source>
</evidence>
<dbReference type="SUPFAM" id="SSF51430">
    <property type="entry name" value="NAD(P)-linked oxidoreductase"/>
    <property type="match status" value="1"/>
</dbReference>
<organism evidence="5 6">
    <name type="scientific">Youngiibacter multivorans</name>
    <dbReference type="NCBI Taxonomy" id="937251"/>
    <lineage>
        <taxon>Bacteria</taxon>
        <taxon>Bacillati</taxon>
        <taxon>Bacillota</taxon>
        <taxon>Clostridia</taxon>
        <taxon>Eubacteriales</taxon>
        <taxon>Clostridiaceae</taxon>
        <taxon>Youngiibacter</taxon>
    </lineage>
</organism>
<evidence type="ECO:0000313" key="6">
    <source>
        <dbReference type="Proteomes" id="UP001519271"/>
    </source>
</evidence>
<reference evidence="5 6" key="1">
    <citation type="submission" date="2021-03" db="EMBL/GenBank/DDBJ databases">
        <title>Genomic Encyclopedia of Type Strains, Phase IV (KMG-IV): sequencing the most valuable type-strain genomes for metagenomic binning, comparative biology and taxonomic classification.</title>
        <authorList>
            <person name="Goeker M."/>
        </authorList>
    </citation>
    <scope>NUCLEOTIDE SEQUENCE [LARGE SCALE GENOMIC DNA]</scope>
    <source>
        <strain evidence="5 6">DSM 6139</strain>
    </source>
</reference>
<dbReference type="InterPro" id="IPR017900">
    <property type="entry name" value="4Fe4S_Fe_S_CS"/>
</dbReference>
<dbReference type="PROSITE" id="PS51379">
    <property type="entry name" value="4FE4S_FER_2"/>
    <property type="match status" value="1"/>
</dbReference>
<evidence type="ECO:0000256" key="3">
    <source>
        <dbReference type="ARBA" id="ARBA00023014"/>
    </source>
</evidence>
<feature type="domain" description="4Fe-4S ferredoxin-type" evidence="4">
    <location>
        <begin position="336"/>
        <end position="364"/>
    </location>
</feature>
<dbReference type="InterPro" id="IPR017896">
    <property type="entry name" value="4Fe4S_Fe-S-bd"/>
</dbReference>
<dbReference type="RefSeq" id="WP_209459582.1">
    <property type="nucleotide sequence ID" value="NZ_JAGGKC010000014.1"/>
</dbReference>
<dbReference type="Proteomes" id="UP001519271">
    <property type="component" value="Unassembled WGS sequence"/>
</dbReference>
<accession>A0ABS4G4I5</accession>
<dbReference type="InterPro" id="IPR036812">
    <property type="entry name" value="NAD(P)_OxRdtase_dom_sf"/>
</dbReference>
<keyword evidence="2" id="KW-0408">Iron</keyword>
<dbReference type="Gene3D" id="3.20.20.100">
    <property type="entry name" value="NADP-dependent oxidoreductase domain"/>
    <property type="match status" value="1"/>
</dbReference>
<protein>
    <submittedName>
        <fullName evidence="5">Aldo/keto reductase-like oxidoreductase</fullName>
    </submittedName>
</protein>
<dbReference type="PANTHER" id="PTHR43312:SF2">
    <property type="entry name" value="OXIDOREDUCTASE"/>
    <property type="match status" value="1"/>
</dbReference>
<evidence type="ECO:0000256" key="1">
    <source>
        <dbReference type="ARBA" id="ARBA00022723"/>
    </source>
</evidence>
<dbReference type="SUPFAM" id="SSF46548">
    <property type="entry name" value="alpha-helical ferredoxin"/>
    <property type="match status" value="1"/>
</dbReference>
<gene>
    <name evidence="5" type="ORF">J2Z34_001871</name>
</gene>
<evidence type="ECO:0000256" key="2">
    <source>
        <dbReference type="ARBA" id="ARBA00023004"/>
    </source>
</evidence>
<sequence>MKYREFGKTGIMVSALGFGAMRLPTTDGDPGSRNIDVDKAVGMIRHAIDSGINYVDTAYLYHKYSSETLVGRALQDGYREKTYLATKSPVWKIEKPEDFDKYLDEQLGKLQTDHIDFYLLHAMNRDRWDNVILKHDVLKRAEMAKAAGKIKYIGFSFHDDLDAFKLILDGYDKWDFCQIQYNYIDTDTQAGLEGYNMVKERGIGLVIMEPLLGGKLAVPPIQVKNALDSSRTPVEWAFDYIWDHEGVSLLLSGMSTMEQVEENLVFADRSGKGMLTEPEKEMFKKAKTIYDTMALVPCTKCQYCMPCPFGLNIPGIFEAYNSTAIKKMDESKGLYFAMETLADACTACKNCEEQCPQNIKVSEIMPVIDKLFANS</sequence>
<dbReference type="CDD" id="cd19096">
    <property type="entry name" value="AKR_Fe-S_oxidoreductase"/>
    <property type="match status" value="1"/>
</dbReference>
<dbReference type="PANTHER" id="PTHR43312">
    <property type="entry name" value="D-THREO-ALDOSE 1-DEHYDROGENASE"/>
    <property type="match status" value="1"/>
</dbReference>
<dbReference type="Pfam" id="PF13183">
    <property type="entry name" value="Fer4_8"/>
    <property type="match status" value="1"/>
</dbReference>
<dbReference type="Pfam" id="PF00248">
    <property type="entry name" value="Aldo_ket_red"/>
    <property type="match status" value="1"/>
</dbReference>
<keyword evidence="3" id="KW-0411">Iron-sulfur</keyword>
<dbReference type="InterPro" id="IPR053135">
    <property type="entry name" value="AKR2_Oxidoreductase"/>
</dbReference>
<dbReference type="InterPro" id="IPR023210">
    <property type="entry name" value="NADP_OxRdtase_dom"/>
</dbReference>
<keyword evidence="1" id="KW-0479">Metal-binding</keyword>
<name>A0ABS4G4I5_9CLOT</name>
<dbReference type="PROSITE" id="PS00198">
    <property type="entry name" value="4FE4S_FER_1"/>
    <property type="match status" value="1"/>
</dbReference>
<proteinExistence type="predicted"/>